<evidence type="ECO:0000256" key="1">
    <source>
        <dbReference type="SAM" id="MobiDB-lite"/>
    </source>
</evidence>
<evidence type="ECO:0000313" key="2">
    <source>
        <dbReference type="EMBL" id="SCY64854.1"/>
    </source>
</evidence>
<dbReference type="RefSeq" id="WP_280141095.1">
    <property type="nucleotide sequence ID" value="NZ_FMVJ01000005.1"/>
</dbReference>
<accession>A0A1G5HMC1</accession>
<protein>
    <submittedName>
        <fullName evidence="2">Uncharacterized protein</fullName>
    </submittedName>
</protein>
<dbReference type="Proteomes" id="UP000199569">
    <property type="component" value="Unassembled WGS sequence"/>
</dbReference>
<dbReference type="EMBL" id="FMVJ01000005">
    <property type="protein sequence ID" value="SCY64854.1"/>
    <property type="molecule type" value="Genomic_DNA"/>
</dbReference>
<feature type="compositionally biased region" description="Basic and acidic residues" evidence="1">
    <location>
        <begin position="32"/>
        <end position="41"/>
    </location>
</feature>
<gene>
    <name evidence="2" type="ORF">SAMN02927923_01819</name>
</gene>
<feature type="region of interest" description="Disordered" evidence="1">
    <location>
        <begin position="21"/>
        <end position="41"/>
    </location>
</feature>
<evidence type="ECO:0000313" key="3">
    <source>
        <dbReference type="Proteomes" id="UP000199569"/>
    </source>
</evidence>
<organism evidence="2 3">
    <name type="scientific">Microvirga guangxiensis</name>
    <dbReference type="NCBI Taxonomy" id="549386"/>
    <lineage>
        <taxon>Bacteria</taxon>
        <taxon>Pseudomonadati</taxon>
        <taxon>Pseudomonadota</taxon>
        <taxon>Alphaproteobacteria</taxon>
        <taxon>Hyphomicrobiales</taxon>
        <taxon>Methylobacteriaceae</taxon>
        <taxon>Microvirga</taxon>
    </lineage>
</organism>
<dbReference type="AlphaFoldDB" id="A0A1G5HMC1"/>
<keyword evidence="3" id="KW-1185">Reference proteome</keyword>
<reference evidence="2 3" key="1">
    <citation type="submission" date="2016-10" db="EMBL/GenBank/DDBJ databases">
        <authorList>
            <person name="de Groot N.N."/>
        </authorList>
    </citation>
    <scope>NUCLEOTIDE SEQUENCE [LARGE SCALE GENOMIC DNA]</scope>
    <source>
        <strain evidence="2 3">CGMCC 1.7666</strain>
    </source>
</reference>
<proteinExistence type="predicted"/>
<name>A0A1G5HMC1_9HYPH</name>
<sequence length="41" mass="4294">MDLMDAGWLFVELGVEPPGACDGGVATGPSRSGERATDEWL</sequence>